<dbReference type="PANTHER" id="PTHR38439:SF3">
    <property type="entry name" value="COPPER-RESISTANT CUPROPROTEIN COPI"/>
    <property type="match status" value="1"/>
</dbReference>
<keyword evidence="2" id="KW-0186">Copper</keyword>
<gene>
    <name evidence="4" type="ordered locus">syc1570_d</name>
</gene>
<evidence type="ECO:0000313" key="5">
    <source>
        <dbReference type="Proteomes" id="UP000001175"/>
    </source>
</evidence>
<proteinExistence type="predicted"/>
<dbReference type="InterPro" id="IPR028096">
    <property type="entry name" value="EfeO_Cupredoxin"/>
</dbReference>
<dbReference type="InterPro" id="IPR033138">
    <property type="entry name" value="Cu_oxidase_CS"/>
</dbReference>
<dbReference type="Proteomes" id="UP000001175">
    <property type="component" value="Chromosome"/>
</dbReference>
<dbReference type="EMBL" id="AP008231">
    <property type="protein sequence ID" value="BAD79760.1"/>
    <property type="molecule type" value="Genomic_DNA"/>
</dbReference>
<reference evidence="4 5" key="1">
    <citation type="journal article" date="2007" name="Photosyn. Res.">
        <title>Complete nucleotide sequence of the freshwater unicellular cyanobacterium Synechococcus elongatus PCC 6301 chromosome: gene content and organization.</title>
        <authorList>
            <person name="Sugita C."/>
            <person name="Ogata K."/>
            <person name="Shikata M."/>
            <person name="Jikuya H."/>
            <person name="Takano J."/>
            <person name="Furumichi M."/>
            <person name="Kanehisa M."/>
            <person name="Omata T."/>
            <person name="Sugiura M."/>
            <person name="Sugita M."/>
        </authorList>
    </citation>
    <scope>NUCLEOTIDE SEQUENCE [LARGE SCALE GENOMIC DNA]</scope>
    <source>
        <strain evidence="5">ATCC 27144 / PCC 6301 / SAUG 1402/1</strain>
    </source>
</reference>
<evidence type="ECO:0000256" key="2">
    <source>
        <dbReference type="ARBA" id="ARBA00023008"/>
    </source>
</evidence>
<keyword evidence="1" id="KW-0479">Metal-binding</keyword>
<evidence type="ECO:0000256" key="1">
    <source>
        <dbReference type="ARBA" id="ARBA00022723"/>
    </source>
</evidence>
<dbReference type="PROSITE" id="PS00079">
    <property type="entry name" value="MULTICOPPER_OXIDASE1"/>
    <property type="match status" value="1"/>
</dbReference>
<dbReference type="GO" id="GO:0046872">
    <property type="term" value="F:metal ion binding"/>
    <property type="evidence" value="ECO:0007669"/>
    <property type="project" value="UniProtKB-KW"/>
</dbReference>
<dbReference type="RefSeq" id="WP_011243880.1">
    <property type="nucleotide sequence ID" value="NC_006576.1"/>
</dbReference>
<accession>A0A0H3K3Y2</accession>
<protein>
    <submittedName>
        <fullName evidence="4">Blue-copper-protein-like protein</fullName>
    </submittedName>
</protein>
<organism evidence="4 5">
    <name type="scientific">Synechococcus sp. (strain ATCC 27144 / PCC 6301 / SAUG 1402/1)</name>
    <name type="common">Anacystis nidulans</name>
    <dbReference type="NCBI Taxonomy" id="269084"/>
    <lineage>
        <taxon>Bacteria</taxon>
        <taxon>Bacillati</taxon>
        <taxon>Cyanobacteriota</taxon>
        <taxon>Cyanophyceae</taxon>
        <taxon>Synechococcales</taxon>
        <taxon>Synechococcaceae</taxon>
        <taxon>Synechococcus</taxon>
    </lineage>
</organism>
<feature type="domain" description="EfeO-type cupredoxin-like" evidence="3">
    <location>
        <begin position="20"/>
        <end position="152"/>
    </location>
</feature>
<dbReference type="InterPro" id="IPR050845">
    <property type="entry name" value="Cu-binding_ET"/>
</dbReference>
<dbReference type="PANTHER" id="PTHR38439">
    <property type="entry name" value="AURACYANIN-B"/>
    <property type="match status" value="1"/>
</dbReference>
<dbReference type="KEGG" id="syc:syc1570_d"/>
<dbReference type="GeneID" id="72431431"/>
<dbReference type="SUPFAM" id="SSF49503">
    <property type="entry name" value="Cupredoxins"/>
    <property type="match status" value="1"/>
</dbReference>
<dbReference type="eggNOG" id="COG4454">
    <property type="taxonomic scope" value="Bacteria"/>
</dbReference>
<dbReference type="Gene3D" id="2.60.40.420">
    <property type="entry name" value="Cupredoxins - blue copper proteins"/>
    <property type="match status" value="1"/>
</dbReference>
<dbReference type="CDD" id="cd04210">
    <property type="entry name" value="Cupredoxin_like_1"/>
    <property type="match status" value="1"/>
</dbReference>
<dbReference type="Pfam" id="PF13473">
    <property type="entry name" value="Cupredoxin_1"/>
    <property type="match status" value="1"/>
</dbReference>
<evidence type="ECO:0000259" key="3">
    <source>
        <dbReference type="Pfam" id="PF13473"/>
    </source>
</evidence>
<dbReference type="AlphaFoldDB" id="A0A0H3K3Y2"/>
<evidence type="ECO:0000313" key="4">
    <source>
        <dbReference type="EMBL" id="BAD79760.1"/>
    </source>
</evidence>
<dbReference type="InterPro" id="IPR008972">
    <property type="entry name" value="Cupredoxin"/>
</dbReference>
<name>A0A0H3K3Y2_SYNP6</name>
<sequence>MAHLSSLWKPQGLRHWLLWLAIVLWAAWCCWPRPVIAATVRQSISIDLGNAAGELRFFPSQLRLKAGQPYELALHNPSPLKHYFTAKDFSDAIWTRKVDAGGVEVKGSIRELELRPGSEAVWQFTPERPGQYDLRCRIAGHTDAGMTGQLIVE</sequence>
<dbReference type="InterPro" id="IPR041716">
    <property type="entry name" value="Cupredoxin-like_Cyanobacteria"/>
</dbReference>